<evidence type="ECO:0000256" key="2">
    <source>
        <dbReference type="SAM" id="MobiDB-lite"/>
    </source>
</evidence>
<dbReference type="AlphaFoldDB" id="A0A151S0W4"/>
<feature type="compositionally biased region" description="Low complexity" evidence="2">
    <location>
        <begin position="147"/>
        <end position="159"/>
    </location>
</feature>
<feature type="region of interest" description="Disordered" evidence="2">
    <location>
        <begin position="283"/>
        <end position="313"/>
    </location>
</feature>
<gene>
    <name evidence="4" type="ORF">KK1_029836</name>
</gene>
<feature type="compositionally biased region" description="Acidic residues" evidence="2">
    <location>
        <begin position="78"/>
        <end position="90"/>
    </location>
</feature>
<dbReference type="GO" id="GO:0005634">
    <property type="term" value="C:nucleus"/>
    <property type="evidence" value="ECO:0007669"/>
    <property type="project" value="TreeGrafter"/>
</dbReference>
<feature type="compositionally biased region" description="Acidic residues" evidence="2">
    <location>
        <begin position="39"/>
        <end position="61"/>
    </location>
</feature>
<feature type="domain" description="Glabrous enhancer-binding protein-like DBD" evidence="3">
    <location>
        <begin position="178"/>
        <end position="273"/>
    </location>
</feature>
<evidence type="ECO:0000259" key="3">
    <source>
        <dbReference type="Pfam" id="PF04504"/>
    </source>
</evidence>
<comment type="similarity">
    <text evidence="1">Belongs to the GeBP family.</text>
</comment>
<dbReference type="Gramene" id="C.cajan_28057.t">
    <property type="protein sequence ID" value="C.cajan_28057.t"/>
    <property type="gene ID" value="C.cajan_28057"/>
</dbReference>
<evidence type="ECO:0000313" key="4">
    <source>
        <dbReference type="EMBL" id="KYP48461.1"/>
    </source>
</evidence>
<dbReference type="PANTHER" id="PTHR31662">
    <property type="entry name" value="BNAANNG10740D PROTEIN-RELATED"/>
    <property type="match status" value="1"/>
</dbReference>
<dbReference type="Pfam" id="PF04504">
    <property type="entry name" value="GeBP-like_DBD"/>
    <property type="match status" value="1"/>
</dbReference>
<evidence type="ECO:0000256" key="1">
    <source>
        <dbReference type="ARBA" id="ARBA00010820"/>
    </source>
</evidence>
<feature type="compositionally biased region" description="Basic and acidic residues" evidence="2">
    <location>
        <begin position="167"/>
        <end position="181"/>
    </location>
</feature>
<feature type="compositionally biased region" description="Polar residues" evidence="2">
    <location>
        <begin position="17"/>
        <end position="34"/>
    </location>
</feature>
<feature type="region of interest" description="Disordered" evidence="2">
    <location>
        <begin position="1"/>
        <end position="181"/>
    </location>
</feature>
<dbReference type="GO" id="GO:0006355">
    <property type="term" value="P:regulation of DNA-templated transcription"/>
    <property type="evidence" value="ECO:0007669"/>
    <property type="project" value="InterPro"/>
</dbReference>
<dbReference type="PANTHER" id="PTHR31662:SF33">
    <property type="entry name" value="DNA-BINDING STOREKEEPER PROTEIN TRANSCRIPTIONAL REGULATOR-LIKE PROTEIN"/>
    <property type="match status" value="1"/>
</dbReference>
<evidence type="ECO:0000313" key="5">
    <source>
        <dbReference type="Proteomes" id="UP000075243"/>
    </source>
</evidence>
<dbReference type="InterPro" id="IPR007592">
    <property type="entry name" value="GEBP"/>
</dbReference>
<protein>
    <recommendedName>
        <fullName evidence="3">Glabrous enhancer-binding protein-like DBD domain-containing protein</fullName>
    </recommendedName>
</protein>
<proteinExistence type="inferred from homology"/>
<accession>A0A151S0W4</accession>
<sequence length="374" mass="41036">MAPKQKLRPSHLEDPPTASSSSSGEEDQQPSSQQRQEDEVPSAEEEEEEASSQEDEEDDDLPPPPPTNPQYQPSSSETDTDSGSETESEPDPTPAKVKPLASRPMDQPQKPKPQPSAAPSKTIGLKRTVDNNNIADPKRPKKKPANSSSSTAATATAAASDDEMEEDGKKSGDQAKKSRLWSEEDELAILKGMVDFTSKTGQDPLKFTNASAFHDFMKKLLHVEVTSNQLKEKVRRLKKKFETTAGKGKNGEAPTFSKPHDQKAFELSKKVWGSEQGLGAVAIANGPVEKPKSNGSVAKSPKKKESSSRNKRGVLLNEDAVKMGLELIGESKRAELEEKWRKFRLAEMKLFVDRQLLIAEHTRLIVEALESSNN</sequence>
<dbReference type="Proteomes" id="UP000075243">
    <property type="component" value="Unassembled WGS sequence"/>
</dbReference>
<dbReference type="OMA" id="CDWFENS"/>
<keyword evidence="5" id="KW-1185">Reference proteome</keyword>
<dbReference type="InterPro" id="IPR053932">
    <property type="entry name" value="GeBP-like_DBD"/>
</dbReference>
<reference evidence="4" key="1">
    <citation type="journal article" date="2012" name="Nat. Biotechnol.">
        <title>Draft genome sequence of pigeonpea (Cajanus cajan), an orphan legume crop of resource-poor farmers.</title>
        <authorList>
            <person name="Varshney R.K."/>
            <person name="Chen W."/>
            <person name="Li Y."/>
            <person name="Bharti A.K."/>
            <person name="Saxena R.K."/>
            <person name="Schlueter J.A."/>
            <person name="Donoghue M.T."/>
            <person name="Azam S."/>
            <person name="Fan G."/>
            <person name="Whaley A.M."/>
            <person name="Farmer A.D."/>
            <person name="Sheridan J."/>
            <person name="Iwata A."/>
            <person name="Tuteja R."/>
            <person name="Penmetsa R.V."/>
            <person name="Wu W."/>
            <person name="Upadhyaya H.D."/>
            <person name="Yang S.P."/>
            <person name="Shah T."/>
            <person name="Saxena K.B."/>
            <person name="Michael T."/>
            <person name="McCombie W.R."/>
            <person name="Yang B."/>
            <person name="Zhang G."/>
            <person name="Yang H."/>
            <person name="Wang J."/>
            <person name="Spillane C."/>
            <person name="Cook D.R."/>
            <person name="May G.D."/>
            <person name="Xu X."/>
            <person name="Jackson S.A."/>
        </authorList>
    </citation>
    <scope>NUCLEOTIDE SEQUENCE [LARGE SCALE GENOMIC DNA]</scope>
</reference>
<name>A0A151S0W4_CAJCA</name>
<organism evidence="4 5">
    <name type="scientific">Cajanus cajan</name>
    <name type="common">Pigeon pea</name>
    <name type="synonym">Cajanus indicus</name>
    <dbReference type="NCBI Taxonomy" id="3821"/>
    <lineage>
        <taxon>Eukaryota</taxon>
        <taxon>Viridiplantae</taxon>
        <taxon>Streptophyta</taxon>
        <taxon>Embryophyta</taxon>
        <taxon>Tracheophyta</taxon>
        <taxon>Spermatophyta</taxon>
        <taxon>Magnoliopsida</taxon>
        <taxon>eudicotyledons</taxon>
        <taxon>Gunneridae</taxon>
        <taxon>Pentapetalae</taxon>
        <taxon>rosids</taxon>
        <taxon>fabids</taxon>
        <taxon>Fabales</taxon>
        <taxon>Fabaceae</taxon>
        <taxon>Papilionoideae</taxon>
        <taxon>50 kb inversion clade</taxon>
        <taxon>NPAAA clade</taxon>
        <taxon>indigoferoid/millettioid clade</taxon>
        <taxon>Phaseoleae</taxon>
        <taxon>Cajanus</taxon>
    </lineage>
</organism>
<dbReference type="EMBL" id="KQ483499">
    <property type="protein sequence ID" value="KYP48461.1"/>
    <property type="molecule type" value="Genomic_DNA"/>
</dbReference>
<feature type="region of interest" description="Disordered" evidence="2">
    <location>
        <begin position="241"/>
        <end position="260"/>
    </location>
</feature>
<dbReference type="STRING" id="3821.A0A151S0W4"/>